<reference evidence="3" key="1">
    <citation type="submission" date="2018-11" db="EMBL/GenBank/DDBJ databases">
        <authorList>
            <person name="Alioto T."/>
            <person name="Alioto T."/>
        </authorList>
    </citation>
    <scope>NUCLEOTIDE SEQUENCE</scope>
</reference>
<evidence type="ECO:0000256" key="1">
    <source>
        <dbReference type="SAM" id="SignalP"/>
    </source>
</evidence>
<keyword evidence="1" id="KW-0732">Signal</keyword>
<organism evidence="3 4">
    <name type="scientific">Mytilus galloprovincialis</name>
    <name type="common">Mediterranean mussel</name>
    <dbReference type="NCBI Taxonomy" id="29158"/>
    <lineage>
        <taxon>Eukaryota</taxon>
        <taxon>Metazoa</taxon>
        <taxon>Spiralia</taxon>
        <taxon>Lophotrochozoa</taxon>
        <taxon>Mollusca</taxon>
        <taxon>Bivalvia</taxon>
        <taxon>Autobranchia</taxon>
        <taxon>Pteriomorphia</taxon>
        <taxon>Mytilida</taxon>
        <taxon>Mytiloidea</taxon>
        <taxon>Mytilidae</taxon>
        <taxon>Mytilinae</taxon>
        <taxon>Mytilus</taxon>
    </lineage>
</organism>
<dbReference type="EMBL" id="UYJE01010504">
    <property type="protein sequence ID" value="VDI83810.1"/>
    <property type="molecule type" value="Genomic_DNA"/>
</dbReference>
<dbReference type="OrthoDB" id="6162431at2759"/>
<name>A0A8B6HS13_MYTGA</name>
<dbReference type="Pfam" id="PF00024">
    <property type="entry name" value="PAN_1"/>
    <property type="match status" value="1"/>
</dbReference>
<feature type="chain" id="PRO_5032329521" description="Apple domain-containing protein" evidence="1">
    <location>
        <begin position="17"/>
        <end position="209"/>
    </location>
</feature>
<dbReference type="InterPro" id="IPR003609">
    <property type="entry name" value="Pan_app"/>
</dbReference>
<evidence type="ECO:0000313" key="4">
    <source>
        <dbReference type="Proteomes" id="UP000596742"/>
    </source>
</evidence>
<sequence>MKHFAVFFALVINVFSINIPVKQTNNYALMGHVAFQQKFDQKLHCIQFCKQMLACKSINYFPKEKICHINNKKADGIHTILTSLNGFIYIDAGDIHQDYGGGCQNYGCQSNELCVVRQNASYTCYPLDPFGFSSKPNGCAAISCESWGWKYQECPVDNLGAGRVVSMTIRSQRYYCNFGLDKVYYGWKRNMIYVNNGCRATFDVCYTVL</sequence>
<dbReference type="AlphaFoldDB" id="A0A8B6HS13"/>
<dbReference type="SUPFAM" id="SSF57414">
    <property type="entry name" value="Hairpin loop containing domain-like"/>
    <property type="match status" value="1"/>
</dbReference>
<proteinExistence type="predicted"/>
<evidence type="ECO:0000259" key="2">
    <source>
        <dbReference type="Pfam" id="PF00024"/>
    </source>
</evidence>
<accession>A0A8B6HS13</accession>
<keyword evidence="4" id="KW-1185">Reference proteome</keyword>
<comment type="caution">
    <text evidence="3">The sequence shown here is derived from an EMBL/GenBank/DDBJ whole genome shotgun (WGS) entry which is preliminary data.</text>
</comment>
<feature type="domain" description="Apple" evidence="2">
    <location>
        <begin position="22"/>
        <end position="76"/>
    </location>
</feature>
<gene>
    <name evidence="3" type="ORF">MGAL_10B013241</name>
</gene>
<dbReference type="Proteomes" id="UP000596742">
    <property type="component" value="Unassembled WGS sequence"/>
</dbReference>
<feature type="signal peptide" evidence="1">
    <location>
        <begin position="1"/>
        <end position="16"/>
    </location>
</feature>
<protein>
    <recommendedName>
        <fullName evidence="2">Apple domain-containing protein</fullName>
    </recommendedName>
</protein>
<evidence type="ECO:0000313" key="3">
    <source>
        <dbReference type="EMBL" id="VDI83810.1"/>
    </source>
</evidence>